<name>A0ABS4KDQ6_9FIRM</name>
<evidence type="ECO:0000256" key="1">
    <source>
        <dbReference type="SAM" id="Phobius"/>
    </source>
</evidence>
<evidence type="ECO:0000313" key="3">
    <source>
        <dbReference type="Proteomes" id="UP001519306"/>
    </source>
</evidence>
<evidence type="ECO:0000313" key="2">
    <source>
        <dbReference type="EMBL" id="MBP2025903.1"/>
    </source>
</evidence>
<feature type="transmembrane region" description="Helical" evidence="1">
    <location>
        <begin position="147"/>
        <end position="170"/>
    </location>
</feature>
<dbReference type="InterPro" id="IPR052712">
    <property type="entry name" value="Acid_resist_chaperone_HdeD"/>
</dbReference>
<keyword evidence="1" id="KW-0472">Membrane</keyword>
<proteinExistence type="predicted"/>
<keyword evidence="3" id="KW-1185">Reference proteome</keyword>
<feature type="transmembrane region" description="Helical" evidence="1">
    <location>
        <begin position="31"/>
        <end position="55"/>
    </location>
</feature>
<dbReference type="PANTHER" id="PTHR34989:SF1">
    <property type="entry name" value="PROTEIN HDED"/>
    <property type="match status" value="1"/>
</dbReference>
<feature type="transmembrane region" description="Helical" evidence="1">
    <location>
        <begin position="67"/>
        <end position="84"/>
    </location>
</feature>
<feature type="transmembrane region" description="Helical" evidence="1">
    <location>
        <begin position="121"/>
        <end position="141"/>
    </location>
</feature>
<keyword evidence="1" id="KW-1133">Transmembrane helix</keyword>
<sequence>MNVKNIKISTIILGIILTITGIIFLKNPTNSFIAMSKILGVASIIKGIMLIVMFFKVREYFSIRAGTTLVAGILLIIFGGLFIYKPSVFAAIITYLLSIWFIMLSILGFNFSVFYKYNKALYILNIILNIFLIIGGVSILFNPSSVAISMSLLIGLLLIVDGISSIIWSLSIKVID</sequence>
<organism evidence="2 3">
    <name type="scientific">Peptoniphilus stercorisuis</name>
    <dbReference type="NCBI Taxonomy" id="1436965"/>
    <lineage>
        <taxon>Bacteria</taxon>
        <taxon>Bacillati</taxon>
        <taxon>Bacillota</taxon>
        <taxon>Tissierellia</taxon>
        <taxon>Tissierellales</taxon>
        <taxon>Peptoniphilaceae</taxon>
        <taxon>Peptoniphilus</taxon>
    </lineage>
</organism>
<gene>
    <name evidence="2" type="ORF">J2Z71_001452</name>
</gene>
<dbReference type="InterPro" id="IPR005325">
    <property type="entry name" value="DUF308_memb"/>
</dbReference>
<dbReference type="Proteomes" id="UP001519306">
    <property type="component" value="Unassembled WGS sequence"/>
</dbReference>
<reference evidence="2 3" key="1">
    <citation type="submission" date="2021-03" db="EMBL/GenBank/DDBJ databases">
        <title>Genomic Encyclopedia of Type Strains, Phase IV (KMG-IV): sequencing the most valuable type-strain genomes for metagenomic binning, comparative biology and taxonomic classification.</title>
        <authorList>
            <person name="Goeker M."/>
        </authorList>
    </citation>
    <scope>NUCLEOTIDE SEQUENCE [LARGE SCALE GENOMIC DNA]</scope>
    <source>
        <strain evidence="2 3">DSM 27563</strain>
    </source>
</reference>
<feature type="transmembrane region" description="Helical" evidence="1">
    <location>
        <begin position="90"/>
        <end position="109"/>
    </location>
</feature>
<comment type="caution">
    <text evidence="2">The sequence shown here is derived from an EMBL/GenBank/DDBJ whole genome shotgun (WGS) entry which is preliminary data.</text>
</comment>
<dbReference type="EMBL" id="JAGGLJ010000014">
    <property type="protein sequence ID" value="MBP2025903.1"/>
    <property type="molecule type" value="Genomic_DNA"/>
</dbReference>
<keyword evidence="1" id="KW-0812">Transmembrane</keyword>
<dbReference type="PANTHER" id="PTHR34989">
    <property type="entry name" value="PROTEIN HDED"/>
    <property type="match status" value="1"/>
</dbReference>
<feature type="transmembrane region" description="Helical" evidence="1">
    <location>
        <begin position="7"/>
        <end position="25"/>
    </location>
</feature>
<dbReference type="Pfam" id="PF03729">
    <property type="entry name" value="DUF308"/>
    <property type="match status" value="2"/>
</dbReference>
<protein>
    <submittedName>
        <fullName evidence="2">Uncharacterized membrane protein HdeD (DUF308 family)</fullName>
    </submittedName>
</protein>
<accession>A0ABS4KDQ6</accession>
<dbReference type="RefSeq" id="WP_210061605.1">
    <property type="nucleotide sequence ID" value="NZ_JAGGLJ010000014.1"/>
</dbReference>